<dbReference type="OrthoDB" id="1522765at2"/>
<accession>A0A1M4Z4Y3</accession>
<dbReference type="RefSeq" id="WP_072861490.1">
    <property type="nucleotide sequence ID" value="NZ_FQUX01000002.1"/>
</dbReference>
<reference evidence="4" key="1">
    <citation type="submission" date="2016-11" db="EMBL/GenBank/DDBJ databases">
        <authorList>
            <person name="Varghese N."/>
            <person name="Submissions S."/>
        </authorList>
    </citation>
    <scope>NUCLEOTIDE SEQUENCE [LARGE SCALE GENOMIC DNA]</scope>
    <source>
        <strain evidence="4">DSM 17539</strain>
    </source>
</reference>
<sequence length="427" mass="46856">MVKFIKGNILLLGCLFFLSFSQSQNLDSALPEEVGMSAERLERLSATLEQYVKDGRMSGNVALIARKGKVIYHKAFGASDIEAGKKMTNDAIFRIASQTKAIVSVAAMILQEEGKLLIADPIGKYLPEWKETTVAKIRDDGGYDVVKANRSITIRDLLTHTAGIGYGHGPAKKEWEEAGIQNWYFADRNEPITETVARMAKLPMDAQPGEQFVYGYNTDIIGVIVEKVSGKSLDAFIKERILDPIGMVDTHFYLPKNKTERLATSYMAYEGKPLERSPDPGLGIGQGHYIKGPRKSFSGGAGLLSTAMDYAKFLQMMLNGGTFNGNRILSPKTVELMIADHVDIRGIPYGSRKGSGFGLGFSITKNVGERGEPGSVGTFEWGGAYGSTYWADPVEELVVVYFKQLIPTNGVDDHAKLRSLVYQAILE</sequence>
<keyword evidence="4" id="KW-1185">Reference proteome</keyword>
<feature type="chain" id="PRO_5012206124" evidence="1">
    <location>
        <begin position="26"/>
        <end position="427"/>
    </location>
</feature>
<evidence type="ECO:0000313" key="4">
    <source>
        <dbReference type="Proteomes" id="UP000184406"/>
    </source>
</evidence>
<evidence type="ECO:0000256" key="1">
    <source>
        <dbReference type="SAM" id="SignalP"/>
    </source>
</evidence>
<dbReference type="InterPro" id="IPR012338">
    <property type="entry name" value="Beta-lactam/transpept-like"/>
</dbReference>
<gene>
    <name evidence="3" type="ORF">SAMN03080594_102693</name>
</gene>
<dbReference type="PANTHER" id="PTHR43283:SF3">
    <property type="entry name" value="BETA-LACTAMASE FAMILY PROTEIN (AFU_ORTHOLOGUE AFUA_5G07500)"/>
    <property type="match status" value="1"/>
</dbReference>
<dbReference type="Pfam" id="PF00144">
    <property type="entry name" value="Beta-lactamase"/>
    <property type="match status" value="1"/>
</dbReference>
<dbReference type="SUPFAM" id="SSF56601">
    <property type="entry name" value="beta-lactamase/transpeptidase-like"/>
    <property type="match status" value="1"/>
</dbReference>
<organism evidence="3 4">
    <name type="scientific">Arenibacter palladensis</name>
    <dbReference type="NCBI Taxonomy" id="237373"/>
    <lineage>
        <taxon>Bacteria</taxon>
        <taxon>Pseudomonadati</taxon>
        <taxon>Bacteroidota</taxon>
        <taxon>Flavobacteriia</taxon>
        <taxon>Flavobacteriales</taxon>
        <taxon>Flavobacteriaceae</taxon>
        <taxon>Arenibacter</taxon>
    </lineage>
</organism>
<proteinExistence type="predicted"/>
<evidence type="ECO:0000313" key="3">
    <source>
        <dbReference type="EMBL" id="SHF13008.1"/>
    </source>
</evidence>
<keyword evidence="1" id="KW-0732">Signal</keyword>
<dbReference type="InterPro" id="IPR001466">
    <property type="entry name" value="Beta-lactam-related"/>
</dbReference>
<evidence type="ECO:0000259" key="2">
    <source>
        <dbReference type="Pfam" id="PF00144"/>
    </source>
</evidence>
<dbReference type="Gene3D" id="3.40.710.10">
    <property type="entry name" value="DD-peptidase/beta-lactamase superfamily"/>
    <property type="match status" value="1"/>
</dbReference>
<feature type="signal peptide" evidence="1">
    <location>
        <begin position="1"/>
        <end position="25"/>
    </location>
</feature>
<feature type="domain" description="Beta-lactamase-related" evidence="2">
    <location>
        <begin position="45"/>
        <end position="408"/>
    </location>
</feature>
<dbReference type="Proteomes" id="UP000184406">
    <property type="component" value="Unassembled WGS sequence"/>
</dbReference>
<dbReference type="PANTHER" id="PTHR43283">
    <property type="entry name" value="BETA-LACTAMASE-RELATED"/>
    <property type="match status" value="1"/>
</dbReference>
<protein>
    <submittedName>
        <fullName evidence="3">CubicO group peptidase, beta-lactamase class C family</fullName>
    </submittedName>
</protein>
<name>A0A1M4Z4Y3_9FLAO</name>
<dbReference type="InterPro" id="IPR050789">
    <property type="entry name" value="Diverse_Enzym_Activities"/>
</dbReference>
<dbReference type="EMBL" id="FQUX01000002">
    <property type="protein sequence ID" value="SHF13008.1"/>
    <property type="molecule type" value="Genomic_DNA"/>
</dbReference>
<dbReference type="AlphaFoldDB" id="A0A1M4Z4Y3"/>